<feature type="region of interest" description="Disordered" evidence="1">
    <location>
        <begin position="62"/>
        <end position="88"/>
    </location>
</feature>
<evidence type="ECO:0000256" key="2">
    <source>
        <dbReference type="SAM" id="Phobius"/>
    </source>
</evidence>
<feature type="transmembrane region" description="Helical" evidence="2">
    <location>
        <begin position="36"/>
        <end position="55"/>
    </location>
</feature>
<evidence type="ECO:0000313" key="3">
    <source>
        <dbReference type="EMBL" id="MBT9282236.1"/>
    </source>
</evidence>
<feature type="transmembrane region" description="Helical" evidence="2">
    <location>
        <begin position="12"/>
        <end position="30"/>
    </location>
</feature>
<reference evidence="3" key="1">
    <citation type="journal article" date="2021" name="Microbiology">
        <title>Metagenomic Analysis of the Microbial Community in the Underground Coal Fire Area (Kemerovo Region, Russia) Revealed Predominance of Thermophilic Members of the Phyla Deinococcus-thermus, Aquificae, and Firmicutes.</title>
        <authorList>
            <person name="Kadnikov V."/>
            <person name="Mardanov A.V."/>
            <person name="Beletsky A.V."/>
            <person name="Karnachuk O.V."/>
            <person name="Ravin N.V."/>
        </authorList>
    </citation>
    <scope>NUCLEOTIDE SEQUENCE</scope>
    <source>
        <strain evidence="3">RBS10-49</strain>
    </source>
</reference>
<keyword evidence="2" id="KW-0472">Membrane</keyword>
<evidence type="ECO:0000313" key="4">
    <source>
        <dbReference type="Proteomes" id="UP000748108"/>
    </source>
</evidence>
<dbReference type="AlphaFoldDB" id="A0A947D154"/>
<comment type="caution">
    <text evidence="3">The sequence shown here is derived from an EMBL/GenBank/DDBJ whole genome shotgun (WGS) entry which is preliminary data.</text>
</comment>
<organism evidence="3 4">
    <name type="scientific">Hydrogenibacillus schlegelii</name>
    <name type="common">Bacillus schlegelii</name>
    <dbReference type="NCBI Taxonomy" id="1484"/>
    <lineage>
        <taxon>Bacteria</taxon>
        <taxon>Bacillati</taxon>
        <taxon>Bacillota</taxon>
        <taxon>Bacilli</taxon>
        <taxon>Bacillales</taxon>
        <taxon>Bacillales Family X. Incertae Sedis</taxon>
        <taxon>Hydrogenibacillus</taxon>
    </lineage>
</organism>
<sequence>MLTEGGLRRRFWRRTALGGAFSVIYGGLPWTGGRLGAVIGVMVLTVGLLALEAALSGREERSFAAAHPAPASTGRLPAPDGSGGSRTD</sequence>
<keyword evidence="2" id="KW-1133">Transmembrane helix</keyword>
<dbReference type="EMBL" id="JAHHQF010000051">
    <property type="protein sequence ID" value="MBT9282236.1"/>
    <property type="molecule type" value="Genomic_DNA"/>
</dbReference>
<gene>
    <name evidence="3" type="ORF">KM312_06210</name>
</gene>
<evidence type="ECO:0000256" key="1">
    <source>
        <dbReference type="SAM" id="MobiDB-lite"/>
    </source>
</evidence>
<dbReference type="Proteomes" id="UP000748108">
    <property type="component" value="Unassembled WGS sequence"/>
</dbReference>
<keyword evidence="2" id="KW-0812">Transmembrane</keyword>
<proteinExistence type="predicted"/>
<name>A0A947D154_HYDSH</name>
<accession>A0A947D154</accession>
<protein>
    <submittedName>
        <fullName evidence="3">Uncharacterized protein</fullName>
    </submittedName>
</protein>